<evidence type="ECO:0000256" key="1">
    <source>
        <dbReference type="SAM" id="Phobius"/>
    </source>
</evidence>
<name>A0ABD3B2Q5_9GENT</name>
<dbReference type="Gene3D" id="1.10.579.10">
    <property type="entry name" value="DNA Cyclobutane Dipyrimidine Photolyase, subunit A, domain 3"/>
    <property type="match status" value="1"/>
</dbReference>
<keyword evidence="3" id="KW-1185">Reference proteome</keyword>
<keyword evidence="1" id="KW-0812">Transmembrane</keyword>
<feature type="transmembrane region" description="Helical" evidence="1">
    <location>
        <begin position="52"/>
        <end position="71"/>
    </location>
</feature>
<proteinExistence type="predicted"/>
<accession>A0ABD3B2Q5</accession>
<keyword evidence="1" id="KW-0472">Membrane</keyword>
<reference evidence="2 3" key="1">
    <citation type="submission" date="2024-11" db="EMBL/GenBank/DDBJ databases">
        <title>A near-complete genome assembly of Cinchona calisaya.</title>
        <authorList>
            <person name="Lian D.C."/>
            <person name="Zhao X.W."/>
            <person name="Wei L."/>
        </authorList>
    </citation>
    <scope>NUCLEOTIDE SEQUENCE [LARGE SCALE GENOMIC DNA]</scope>
    <source>
        <tissue evidence="2">Nenye</tissue>
    </source>
</reference>
<protein>
    <submittedName>
        <fullName evidence="2">Uncharacterized protein</fullName>
    </submittedName>
</protein>
<organism evidence="2 3">
    <name type="scientific">Cinchona calisaya</name>
    <dbReference type="NCBI Taxonomy" id="153742"/>
    <lineage>
        <taxon>Eukaryota</taxon>
        <taxon>Viridiplantae</taxon>
        <taxon>Streptophyta</taxon>
        <taxon>Embryophyta</taxon>
        <taxon>Tracheophyta</taxon>
        <taxon>Spermatophyta</taxon>
        <taxon>Magnoliopsida</taxon>
        <taxon>eudicotyledons</taxon>
        <taxon>Gunneridae</taxon>
        <taxon>Pentapetalae</taxon>
        <taxon>asterids</taxon>
        <taxon>lamiids</taxon>
        <taxon>Gentianales</taxon>
        <taxon>Rubiaceae</taxon>
        <taxon>Cinchonoideae</taxon>
        <taxon>Cinchoneae</taxon>
        <taxon>Cinchona</taxon>
    </lineage>
</organism>
<evidence type="ECO:0000313" key="2">
    <source>
        <dbReference type="EMBL" id="KAL3537635.1"/>
    </source>
</evidence>
<dbReference type="AlphaFoldDB" id="A0ABD3B2Q5"/>
<dbReference type="EMBL" id="JBJUIK010000001">
    <property type="protein sequence ID" value="KAL3537635.1"/>
    <property type="molecule type" value="Genomic_DNA"/>
</dbReference>
<gene>
    <name evidence="2" type="ORF">ACH5RR_001001</name>
</gene>
<feature type="transmembrane region" description="Helical" evidence="1">
    <location>
        <begin position="21"/>
        <end position="46"/>
    </location>
</feature>
<keyword evidence="1" id="KW-1133">Transmembrane helix</keyword>
<evidence type="ECO:0000313" key="3">
    <source>
        <dbReference type="Proteomes" id="UP001630127"/>
    </source>
</evidence>
<feature type="non-terminal residue" evidence="2">
    <location>
        <position position="100"/>
    </location>
</feature>
<comment type="caution">
    <text evidence="2">The sequence shown here is derived from an EMBL/GenBank/DDBJ whole genome shotgun (WGS) entry which is preliminary data.</text>
</comment>
<sequence length="100" mass="11552">MVYYGKMHGFMRQVTSYFCPASCRLMCFLVAPTITVFCNGVCFRLILFISLLLSYALFVLSPLFILYFNIISRKYWAKKILEWTTGLEKAPAIAMALNEK</sequence>
<dbReference type="Proteomes" id="UP001630127">
    <property type="component" value="Unassembled WGS sequence"/>
</dbReference>